<protein>
    <submittedName>
        <fullName evidence="1">Uncharacterized protein</fullName>
    </submittedName>
</protein>
<accession>A0A8J5EXB6</accession>
<sequence length="117" mass="13365">MVIHLEFVVIIEKPRVHGVSLREETVGRKKLERQRMSKRLYNTTMTMPDDTTARRWPFLIAHGCRQRRPTSAPFNHTHPGEHATTLSLFTGLHTIGLILDLKTFNAALHGLTLVDLT</sequence>
<proteinExistence type="predicted"/>
<dbReference type="EMBL" id="JACMSC010000018">
    <property type="protein sequence ID" value="KAG6476194.1"/>
    <property type="molecule type" value="Genomic_DNA"/>
</dbReference>
<gene>
    <name evidence="1" type="ORF">ZIOFF_065430</name>
</gene>
<dbReference type="AlphaFoldDB" id="A0A8J5EXB6"/>
<organism evidence="1 2">
    <name type="scientific">Zingiber officinale</name>
    <name type="common">Ginger</name>
    <name type="synonym">Amomum zingiber</name>
    <dbReference type="NCBI Taxonomy" id="94328"/>
    <lineage>
        <taxon>Eukaryota</taxon>
        <taxon>Viridiplantae</taxon>
        <taxon>Streptophyta</taxon>
        <taxon>Embryophyta</taxon>
        <taxon>Tracheophyta</taxon>
        <taxon>Spermatophyta</taxon>
        <taxon>Magnoliopsida</taxon>
        <taxon>Liliopsida</taxon>
        <taxon>Zingiberales</taxon>
        <taxon>Zingiberaceae</taxon>
        <taxon>Zingiber</taxon>
    </lineage>
</organism>
<evidence type="ECO:0000313" key="2">
    <source>
        <dbReference type="Proteomes" id="UP000734854"/>
    </source>
</evidence>
<name>A0A8J5EXB6_ZINOF</name>
<evidence type="ECO:0000313" key="1">
    <source>
        <dbReference type="EMBL" id="KAG6476194.1"/>
    </source>
</evidence>
<comment type="caution">
    <text evidence="1">The sequence shown here is derived from an EMBL/GenBank/DDBJ whole genome shotgun (WGS) entry which is preliminary data.</text>
</comment>
<reference evidence="1 2" key="1">
    <citation type="submission" date="2020-08" db="EMBL/GenBank/DDBJ databases">
        <title>Plant Genome Project.</title>
        <authorList>
            <person name="Zhang R.-G."/>
        </authorList>
    </citation>
    <scope>NUCLEOTIDE SEQUENCE [LARGE SCALE GENOMIC DNA]</scope>
    <source>
        <tissue evidence="1">Rhizome</tissue>
    </source>
</reference>
<keyword evidence="2" id="KW-1185">Reference proteome</keyword>
<dbReference type="Proteomes" id="UP000734854">
    <property type="component" value="Unassembled WGS sequence"/>
</dbReference>